<feature type="compositionally biased region" description="Low complexity" evidence="8">
    <location>
        <begin position="289"/>
        <end position="299"/>
    </location>
</feature>
<feature type="region of interest" description="Disordered" evidence="8">
    <location>
        <begin position="289"/>
        <end position="355"/>
    </location>
</feature>
<dbReference type="GO" id="GO:0005524">
    <property type="term" value="F:ATP binding"/>
    <property type="evidence" value="ECO:0007669"/>
    <property type="project" value="UniProtKB-UniRule"/>
</dbReference>
<feature type="compositionally biased region" description="Low complexity" evidence="8">
    <location>
        <begin position="386"/>
        <end position="442"/>
    </location>
</feature>
<dbReference type="Gene3D" id="3.30.200.20">
    <property type="entry name" value="Phosphorylase Kinase, domain 1"/>
    <property type="match status" value="1"/>
</dbReference>
<feature type="compositionally biased region" description="Pro residues" evidence="8">
    <location>
        <begin position="300"/>
        <end position="348"/>
    </location>
</feature>
<evidence type="ECO:0000256" key="3">
    <source>
        <dbReference type="ARBA" id="ARBA00022679"/>
    </source>
</evidence>
<keyword evidence="9" id="KW-1133">Transmembrane helix</keyword>
<evidence type="ECO:0000256" key="4">
    <source>
        <dbReference type="ARBA" id="ARBA00022741"/>
    </source>
</evidence>
<keyword evidence="9" id="KW-0472">Membrane</keyword>
<dbReference type="AlphaFoldDB" id="A0A5Q0GX20"/>
<keyword evidence="9" id="KW-0812">Transmembrane</keyword>
<evidence type="ECO:0000256" key="1">
    <source>
        <dbReference type="ARBA" id="ARBA00012513"/>
    </source>
</evidence>
<dbReference type="EC" id="2.7.11.1" evidence="1"/>
<keyword evidence="5 11" id="KW-0418">Kinase</keyword>
<feature type="domain" description="Protein kinase" evidence="10">
    <location>
        <begin position="16"/>
        <end position="272"/>
    </location>
</feature>
<dbReference type="SMART" id="SM00220">
    <property type="entry name" value="S_TKc"/>
    <property type="match status" value="1"/>
</dbReference>
<dbReference type="PANTHER" id="PTHR43289">
    <property type="entry name" value="MITOGEN-ACTIVATED PROTEIN KINASE KINASE KINASE 20-RELATED"/>
    <property type="match status" value="1"/>
</dbReference>
<organism evidence="11 12">
    <name type="scientific">Saccharothrix syringae</name>
    <name type="common">Nocardiopsis syringae</name>
    <dbReference type="NCBI Taxonomy" id="103733"/>
    <lineage>
        <taxon>Bacteria</taxon>
        <taxon>Bacillati</taxon>
        <taxon>Actinomycetota</taxon>
        <taxon>Actinomycetes</taxon>
        <taxon>Pseudonocardiales</taxon>
        <taxon>Pseudonocardiaceae</taxon>
        <taxon>Saccharothrix</taxon>
    </lineage>
</organism>
<name>A0A5Q0GX20_SACSY</name>
<evidence type="ECO:0000256" key="7">
    <source>
        <dbReference type="PROSITE-ProRule" id="PRU10141"/>
    </source>
</evidence>
<keyword evidence="4 7" id="KW-0547">Nucleotide-binding</keyword>
<evidence type="ECO:0000259" key="10">
    <source>
        <dbReference type="PROSITE" id="PS50011"/>
    </source>
</evidence>
<evidence type="ECO:0000313" key="11">
    <source>
        <dbReference type="EMBL" id="QFZ18225.1"/>
    </source>
</evidence>
<dbReference type="PROSITE" id="PS50011">
    <property type="entry name" value="PROTEIN_KINASE_DOM"/>
    <property type="match status" value="1"/>
</dbReference>
<dbReference type="GO" id="GO:0004674">
    <property type="term" value="F:protein serine/threonine kinase activity"/>
    <property type="evidence" value="ECO:0007669"/>
    <property type="project" value="UniProtKB-KW"/>
</dbReference>
<evidence type="ECO:0000256" key="2">
    <source>
        <dbReference type="ARBA" id="ARBA00022527"/>
    </source>
</evidence>
<dbReference type="KEGG" id="ssyi:EKG83_12685"/>
<gene>
    <name evidence="11" type="ORF">EKG83_12685</name>
</gene>
<evidence type="ECO:0000256" key="9">
    <source>
        <dbReference type="SAM" id="Phobius"/>
    </source>
</evidence>
<dbReference type="InterPro" id="IPR017441">
    <property type="entry name" value="Protein_kinase_ATP_BS"/>
</dbReference>
<reference evidence="12" key="1">
    <citation type="journal article" date="2021" name="Curr. Microbiol.">
        <title>Complete genome of nocamycin-producing strain Saccharothrix syringae NRRL B-16468 reveals the biosynthetic potential for secondary metabolites.</title>
        <authorList>
            <person name="Mo X."/>
            <person name="Yang S."/>
        </authorList>
    </citation>
    <scope>NUCLEOTIDE SEQUENCE [LARGE SCALE GENOMIC DNA]</scope>
    <source>
        <strain evidence="12">ATCC 51364 / DSM 43886 / JCM 6844 / KCTC 9398 / NBRC 14523 / NRRL B-16468 / INA 2240</strain>
    </source>
</reference>
<dbReference type="InterPro" id="IPR008271">
    <property type="entry name" value="Ser/Thr_kinase_AS"/>
</dbReference>
<evidence type="ECO:0000256" key="5">
    <source>
        <dbReference type="ARBA" id="ARBA00022777"/>
    </source>
</evidence>
<dbReference type="Gene3D" id="1.10.510.10">
    <property type="entry name" value="Transferase(Phosphotransferase) domain 1"/>
    <property type="match status" value="1"/>
</dbReference>
<dbReference type="PANTHER" id="PTHR43289:SF6">
    <property type="entry name" value="SERINE_THREONINE-PROTEIN KINASE NEKL-3"/>
    <property type="match status" value="1"/>
</dbReference>
<evidence type="ECO:0000256" key="8">
    <source>
        <dbReference type="SAM" id="MobiDB-lite"/>
    </source>
</evidence>
<accession>A0A5Q0GX20</accession>
<dbReference type="RefSeq" id="WP_033427284.1">
    <property type="nucleotide sequence ID" value="NZ_CP034550.1"/>
</dbReference>
<feature type="region of interest" description="Disordered" evidence="8">
    <location>
        <begin position="384"/>
        <end position="443"/>
    </location>
</feature>
<dbReference type="Proteomes" id="UP000325787">
    <property type="component" value="Chromosome"/>
</dbReference>
<dbReference type="OrthoDB" id="9762169at2"/>
<dbReference type="InterPro" id="IPR000719">
    <property type="entry name" value="Prot_kinase_dom"/>
</dbReference>
<keyword evidence="12" id="KW-1185">Reference proteome</keyword>
<evidence type="ECO:0000313" key="12">
    <source>
        <dbReference type="Proteomes" id="UP000325787"/>
    </source>
</evidence>
<dbReference type="PROSITE" id="PS00107">
    <property type="entry name" value="PROTEIN_KINASE_ATP"/>
    <property type="match status" value="1"/>
</dbReference>
<keyword evidence="3" id="KW-0808">Transferase</keyword>
<dbReference type="PROSITE" id="PS00108">
    <property type="entry name" value="PROTEIN_KINASE_ST"/>
    <property type="match status" value="1"/>
</dbReference>
<dbReference type="EMBL" id="CP034550">
    <property type="protein sequence ID" value="QFZ18225.1"/>
    <property type="molecule type" value="Genomic_DNA"/>
</dbReference>
<keyword evidence="2 11" id="KW-0723">Serine/threonine-protein kinase</keyword>
<sequence>MTLGAPVEDRTIAGRYRLTEKIGTGGMGVVWRAEDTRLRRIVAVKELMSRSGFDQESVDRAVREGRIAARLQHPNVIALYDVVEHDGHPWLVMEYLPSRSLAGVLAERGTLPPDEVARLGGQLASGLSAAHAAGVVHRDVKPGNVLVTEFGTVKLTDFGTSRAADEVTVTASGMLVGTPAYLAPEVARGDRGGFPADVFALGATLYAAVEGEPPFGVDGNAIALLHRVADGRFAPPEHAGPLGPVLMRLLDPNPETRPTMAEAERMLNDVRFEHKAKATALLAAPLAPVEPAEQSEAPAPVVPAAPEPVPAAEPTPQPVSRPAPAPVPAPAPPLSQPSPRSQPSPVSRPPEEGRGDRKALAALGIAVLLVAALVVYLLNRGDDDPSTGSGPGETTTSAQPTTTGQQQQPPVEPTTEPQQQTTTTTTTTEPPQTTTQDTTQPPAEVGAAQALTDYYALLPNNLEAGYARLSDRMKAARAPSFAAYQEFWGRMSAVTVSNASETGPNTVSATITYTYRGGGTESETNVYTLVKASGQWLIDTQN</sequence>
<protein>
    <recommendedName>
        <fullName evidence="1">non-specific serine/threonine protein kinase</fullName>
        <ecNumber evidence="1">2.7.11.1</ecNumber>
    </recommendedName>
</protein>
<evidence type="ECO:0000256" key="6">
    <source>
        <dbReference type="ARBA" id="ARBA00022840"/>
    </source>
</evidence>
<dbReference type="SUPFAM" id="SSF56112">
    <property type="entry name" value="Protein kinase-like (PK-like)"/>
    <property type="match status" value="1"/>
</dbReference>
<keyword evidence="6 7" id="KW-0067">ATP-binding</keyword>
<feature type="transmembrane region" description="Helical" evidence="9">
    <location>
        <begin position="359"/>
        <end position="378"/>
    </location>
</feature>
<proteinExistence type="predicted"/>
<dbReference type="InterPro" id="IPR011009">
    <property type="entry name" value="Kinase-like_dom_sf"/>
</dbReference>
<dbReference type="CDD" id="cd14014">
    <property type="entry name" value="STKc_PknB_like"/>
    <property type="match status" value="1"/>
</dbReference>
<feature type="binding site" evidence="7">
    <location>
        <position position="45"/>
    </location>
    <ligand>
        <name>ATP</name>
        <dbReference type="ChEBI" id="CHEBI:30616"/>
    </ligand>
</feature>
<dbReference type="Pfam" id="PF00069">
    <property type="entry name" value="Pkinase"/>
    <property type="match status" value="1"/>
</dbReference>